<organism evidence="2 3">
    <name type="scientific">Pedobacter alluvionis</name>
    <dbReference type="NCBI Taxonomy" id="475253"/>
    <lineage>
        <taxon>Bacteria</taxon>
        <taxon>Pseudomonadati</taxon>
        <taxon>Bacteroidota</taxon>
        <taxon>Sphingobacteriia</taxon>
        <taxon>Sphingobacteriales</taxon>
        <taxon>Sphingobacteriaceae</taxon>
        <taxon>Pedobacter</taxon>
    </lineage>
</organism>
<sequence>MKNSLNEVSTYLKRTLIRAGYDQQHMQVPDDEETGRLISLVIKEIMKGEAGHPPLLSDKNDQNTQLKKLFR</sequence>
<evidence type="ECO:0000313" key="2">
    <source>
        <dbReference type="EMBL" id="TFB28368.1"/>
    </source>
</evidence>
<protein>
    <submittedName>
        <fullName evidence="2">Uncharacterized protein</fullName>
    </submittedName>
</protein>
<gene>
    <name evidence="2" type="ORF">E3V97_23075</name>
</gene>
<feature type="region of interest" description="Disordered" evidence="1">
    <location>
        <begin position="50"/>
        <end position="71"/>
    </location>
</feature>
<dbReference type="RefSeq" id="WP_134380771.1">
    <property type="nucleotide sequence ID" value="NZ_RCCK01000016.1"/>
</dbReference>
<feature type="compositionally biased region" description="Polar residues" evidence="1">
    <location>
        <begin position="62"/>
        <end position="71"/>
    </location>
</feature>
<proteinExistence type="predicted"/>
<name>A0ABY2HK96_9SPHI</name>
<dbReference type="EMBL" id="SOPX01000006">
    <property type="protein sequence ID" value="TFB28368.1"/>
    <property type="molecule type" value="Genomic_DNA"/>
</dbReference>
<accession>A0ABY2HK96</accession>
<dbReference type="Proteomes" id="UP000297429">
    <property type="component" value="Unassembled WGS sequence"/>
</dbReference>
<reference evidence="2 3" key="1">
    <citation type="submission" date="2019-03" db="EMBL/GenBank/DDBJ databases">
        <authorList>
            <person name="He R.-H."/>
        </authorList>
    </citation>
    <scope>NUCLEOTIDE SEQUENCE [LARGE SCALE GENOMIC DNA]</scope>
    <source>
        <strain evidence="2 3">DSM 19624</strain>
    </source>
</reference>
<evidence type="ECO:0000256" key="1">
    <source>
        <dbReference type="SAM" id="MobiDB-lite"/>
    </source>
</evidence>
<evidence type="ECO:0000313" key="3">
    <source>
        <dbReference type="Proteomes" id="UP000297429"/>
    </source>
</evidence>
<keyword evidence="3" id="KW-1185">Reference proteome</keyword>
<comment type="caution">
    <text evidence="2">The sequence shown here is derived from an EMBL/GenBank/DDBJ whole genome shotgun (WGS) entry which is preliminary data.</text>
</comment>